<dbReference type="Pfam" id="PF00648">
    <property type="entry name" value="Peptidase_C2"/>
    <property type="match status" value="1"/>
</dbReference>
<dbReference type="Proteomes" id="UP000009168">
    <property type="component" value="Unassembled WGS sequence"/>
</dbReference>
<sequence length="1829" mass="212558">MGCSKSKEKEVHNPEDQQNPSSVPVKKLSNNSQYNSPFKKMKTKIQFIPPLVFDENGGRAHDQYVQKVNDGEGSSQFKFVSQKSGMSQEGSKKHKRQKKQYKFVKETIDDNENKHNCLEVEEDAKFDENGMTNFETQQNDDFTTQVIKIGKQQNNYQQRISIENNHFAEKNKENKVQRQQSRSYSKIDQSNSNKEVKKMGSSIQRRQKSSKMSISESKKIISHKSSLVKDKNDQIVDEKEENQQVVNSLSKASSQNFELKENQFFFQQANITKQQIEQDLKVEEIEDDQELIKQNKNNNQLNCDIETSNADILNQFQIKEVECDKKSDEQQQNNNKICQKNENENTNLENQNNLKNNHLIESNVIQNNLFSNEINVEDSQNKKHDYQQKISDQSTLSDKAIPQQNQQSNSLANSSEQNIIKNVNTIKSFNMIDEQQANNNDNPIIESQIPLLTNQQLSKCEQLPEFYVDKCPEPSSIGSFINDSSPINGSNNDNMIGCKDSSISFELTAQANNQEKNSSNNYLAVHKYNFKEPKHKFNDKDDSNQNKYKEASDIESKGFTFQSDESNSEQILVDISIKQNDSTDKQTQDQDQDQDQEEMKEDDIFQPIVNNQADQDNIANQIQEDAQREENQIDKQNKKQQDNNQPNNEQTQFESQINQKDECMQEQQTNQLLDIKKEIPDEITNLKNEDSSEIQLENKKDLDQNTEQEQSKDEEQQAVVRKKRFTIPQKKLTKMSQFYNHRKSISVSVDSLDNKNEKDQQIQSNTLQPGSSSLKNITDVQKSQQIENKNLKEVEFNQKSDNGSSKNSLNKQSTNRLSIFNEGKKQNDQLDTDKNLENQTQKKEENQSKSSKLLEDQVFKQILKKQFSQNKEQAQILSQGLLLDDCEKQNLEQKVMLGYEDQQIKSKSSFSNKEIKDDKLLKECDIQKFNQIDTMIDKQEIESISENLSQGELYQENVIDTKQQYQYNVNFNQNQEINNAQNQFTQENILYLCEKLEQLKLQQEVIINSEKIIFQQYDIPPIKKTRTFSPTFAESYNKSKENFIEDETILQNNEQNEYNSENTVNNKFQIKNYPIESLKKQTNCSLNQQSLQIEENTSIGQNKSQTSIRNFIKQEINNPQIIAKNSIKINLESENKTCLFSLLSVQEKQEKLKSNSLKQIDCNYLNNDKQKNQDLTSIQKINEQPISIEIPLQIQQSSSKITQQNNEKIQEKGVSISLPSKVISINIEQINSKYQNEISVSEQLFTDQEFPPSEESFTKNLSKFQRAKGLQWKRIIQFQEGVKKHKQIAIYGQQNQISVKDTVQGWIANCYFVASLTCIAQYPQLVKKLFNNIQGNQDQKNNNLQAVLEKQDGSLQNTKNSCYSVNMCIDGQWQTVLIDDNLPCRKNDSDPIFCKFSNDTKAYWTCLLEKAYAKFKGCYSNIEGGKNKNGSSDAVVDMTGAPSKHVPFKNSNKEEIWKMIHEGKQKGYLFTTMLKDEIEENQVDQLDQQQQQQYNSNASLDGQAKQNGLISNHAYSILETDEIDGIKILKLKNPWGKTEWNGKWSDQCTLTWTEKLKQRHQLEVANDGIFWMSFCDYFDNFCSLCISYVNVDYFYSSLAFENNQKSEKQVNVYTVQQLEKQVEGYFIIYQNREHLIEEYESNQYVNHLVKINEMSSDGKEIIKQVAQIYISTTKFAFTEIKFEPKKIYKIVLVTEKSSNIVLAFYTSDLIPLSNKYLEIDCSQEILIQQARLLAKKEKINPLYQVYWISFFCEQNHIVEIVNDTTDKIFQQNIKFILSNIEIDTQLKENEYNIIKVMPKSTIRYIFKKINPKQQVQIQYSKYDPEFLDL</sequence>
<evidence type="ECO:0000259" key="8">
    <source>
        <dbReference type="PROSITE" id="PS50203"/>
    </source>
</evidence>
<evidence type="ECO:0000313" key="9">
    <source>
        <dbReference type="EMBL" id="EAR82559.2"/>
    </source>
</evidence>
<feature type="region of interest" description="Disordered" evidence="7">
    <location>
        <begin position="80"/>
        <end position="99"/>
    </location>
</feature>
<feature type="region of interest" description="Disordered" evidence="7">
    <location>
        <begin position="578"/>
        <end position="599"/>
    </location>
</feature>
<dbReference type="CDD" id="cd00044">
    <property type="entry name" value="CysPc"/>
    <property type="match status" value="1"/>
</dbReference>
<protein>
    <submittedName>
        <fullName evidence="9">Calpain family cysteine protease</fullName>
    </submittedName>
</protein>
<evidence type="ECO:0000256" key="3">
    <source>
        <dbReference type="ARBA" id="ARBA00022801"/>
    </source>
</evidence>
<dbReference type="PANTHER" id="PTHR10183">
    <property type="entry name" value="CALPAIN"/>
    <property type="match status" value="1"/>
</dbReference>
<dbReference type="InterPro" id="IPR022684">
    <property type="entry name" value="Calpain_cysteine_protease"/>
</dbReference>
<evidence type="ECO:0000256" key="5">
    <source>
        <dbReference type="PIRSR" id="PIRSR622684-1"/>
    </source>
</evidence>
<dbReference type="HOGENOM" id="CLU_237803_0_0_1"/>
<feature type="region of interest" description="Disordered" evidence="7">
    <location>
        <begin position="821"/>
        <end position="851"/>
    </location>
</feature>
<keyword evidence="3 6" id="KW-0378">Hydrolase</keyword>
<evidence type="ECO:0000313" key="10">
    <source>
        <dbReference type="Proteomes" id="UP000009168"/>
    </source>
</evidence>
<feature type="compositionally biased region" description="Polar residues" evidence="7">
    <location>
        <begin position="177"/>
        <end position="193"/>
    </location>
</feature>
<feature type="region of interest" description="Disordered" evidence="7">
    <location>
        <begin position="165"/>
        <end position="228"/>
    </location>
</feature>
<feature type="compositionally biased region" description="Basic and acidic residues" evidence="7">
    <location>
        <begin position="166"/>
        <end position="176"/>
    </location>
</feature>
<dbReference type="GeneID" id="7828404"/>
<dbReference type="SUPFAM" id="SSF54001">
    <property type="entry name" value="Cysteine proteinases"/>
    <property type="match status" value="1"/>
</dbReference>
<dbReference type="InParanoid" id="Q22B94"/>
<keyword evidence="2 6" id="KW-0645">Protease</keyword>
<dbReference type="RefSeq" id="XP_001030222.2">
    <property type="nucleotide sequence ID" value="XM_001030222.2"/>
</dbReference>
<dbReference type="KEGG" id="tet:TTHERM_01108610"/>
<dbReference type="SMART" id="SM00230">
    <property type="entry name" value="CysPc"/>
    <property type="match status" value="1"/>
</dbReference>
<feature type="compositionally biased region" description="Low complexity" evidence="7">
    <location>
        <begin position="403"/>
        <end position="416"/>
    </location>
</feature>
<feature type="compositionally biased region" description="Basic and acidic residues" evidence="7">
    <location>
        <begin position="626"/>
        <end position="641"/>
    </location>
</feature>
<feature type="compositionally biased region" description="Polar residues" evidence="7">
    <location>
        <begin position="388"/>
        <end position="397"/>
    </location>
</feature>
<dbReference type="PANTHER" id="PTHR10183:SF379">
    <property type="entry name" value="CALPAIN-5"/>
    <property type="match status" value="1"/>
</dbReference>
<evidence type="ECO:0000256" key="6">
    <source>
        <dbReference type="PROSITE-ProRule" id="PRU00239"/>
    </source>
</evidence>
<feature type="region of interest" description="Disordered" evidence="7">
    <location>
        <begin position="378"/>
        <end position="416"/>
    </location>
</feature>
<dbReference type="EMBL" id="GG662465">
    <property type="protein sequence ID" value="EAR82559.2"/>
    <property type="molecule type" value="Genomic_DNA"/>
</dbReference>
<accession>Q22B94</accession>
<dbReference type="eggNOG" id="KOG0045">
    <property type="taxonomic scope" value="Eukaryota"/>
</dbReference>
<evidence type="ECO:0000256" key="7">
    <source>
        <dbReference type="SAM" id="MobiDB-lite"/>
    </source>
</evidence>
<dbReference type="InterPro" id="IPR001300">
    <property type="entry name" value="Peptidase_C2_calpain_cat"/>
</dbReference>
<feature type="compositionally biased region" description="Basic and acidic residues" evidence="7">
    <location>
        <begin position="696"/>
        <end position="715"/>
    </location>
</feature>
<comment type="similarity">
    <text evidence="1">Belongs to the peptidase C2 family.</text>
</comment>
<feature type="region of interest" description="Disordered" evidence="7">
    <location>
        <begin position="749"/>
        <end position="781"/>
    </location>
</feature>
<feature type="compositionally biased region" description="Basic and acidic residues" evidence="7">
    <location>
        <begin position="822"/>
        <end position="851"/>
    </location>
</feature>
<evidence type="ECO:0000256" key="1">
    <source>
        <dbReference type="ARBA" id="ARBA00007623"/>
    </source>
</evidence>
<feature type="compositionally biased region" description="Polar residues" evidence="7">
    <location>
        <begin position="761"/>
        <end position="781"/>
    </location>
</feature>
<dbReference type="Gene3D" id="3.90.70.10">
    <property type="entry name" value="Cysteine proteinases"/>
    <property type="match status" value="1"/>
</dbReference>
<evidence type="ECO:0000256" key="2">
    <source>
        <dbReference type="ARBA" id="ARBA00022670"/>
    </source>
</evidence>
<feature type="region of interest" description="Disordered" evidence="7">
    <location>
        <begin position="686"/>
        <end position="719"/>
    </location>
</feature>
<feature type="compositionally biased region" description="Basic and acidic residues" evidence="7">
    <location>
        <begin position="1"/>
        <end position="15"/>
    </location>
</feature>
<feature type="domain" description="Calpain catalytic" evidence="8">
    <location>
        <begin position="1244"/>
        <end position="1590"/>
    </location>
</feature>
<dbReference type="InterPro" id="IPR038765">
    <property type="entry name" value="Papain-like_cys_pep_sf"/>
</dbReference>
<feature type="region of interest" description="Disordered" evidence="7">
    <location>
        <begin position="626"/>
        <end position="656"/>
    </location>
</feature>
<feature type="compositionally biased region" description="Polar residues" evidence="7">
    <location>
        <begin position="16"/>
        <end position="36"/>
    </location>
</feature>
<keyword evidence="10" id="KW-1185">Reference proteome</keyword>
<gene>
    <name evidence="9" type="ORF">TTHERM_01108610</name>
</gene>
<feature type="active site" evidence="5 6">
    <location>
        <position position="1310"/>
    </location>
</feature>
<dbReference type="PROSITE" id="PS50203">
    <property type="entry name" value="CALPAIN_CAT"/>
    <property type="match status" value="1"/>
</dbReference>
<feature type="active site" evidence="5 6">
    <location>
        <position position="1533"/>
    </location>
</feature>
<dbReference type="GO" id="GO:0004198">
    <property type="term" value="F:calcium-dependent cysteine-type endopeptidase activity"/>
    <property type="evidence" value="ECO:0007669"/>
    <property type="project" value="InterPro"/>
</dbReference>
<evidence type="ECO:0000256" key="4">
    <source>
        <dbReference type="ARBA" id="ARBA00022807"/>
    </source>
</evidence>
<feature type="compositionally biased region" description="Acidic residues" evidence="7">
    <location>
        <begin position="590"/>
        <end position="599"/>
    </location>
</feature>
<reference evidence="10" key="1">
    <citation type="journal article" date="2006" name="PLoS Biol.">
        <title>Macronuclear genome sequence of the ciliate Tetrahymena thermophila, a model eukaryote.</title>
        <authorList>
            <person name="Eisen J.A."/>
            <person name="Coyne R.S."/>
            <person name="Wu M."/>
            <person name="Wu D."/>
            <person name="Thiagarajan M."/>
            <person name="Wortman J.R."/>
            <person name="Badger J.H."/>
            <person name="Ren Q."/>
            <person name="Amedeo P."/>
            <person name="Jones K.M."/>
            <person name="Tallon L.J."/>
            <person name="Delcher A.L."/>
            <person name="Salzberg S.L."/>
            <person name="Silva J.C."/>
            <person name="Haas B.J."/>
            <person name="Majoros W.H."/>
            <person name="Farzad M."/>
            <person name="Carlton J.M."/>
            <person name="Smith R.K. Jr."/>
            <person name="Garg J."/>
            <person name="Pearlman R.E."/>
            <person name="Karrer K.M."/>
            <person name="Sun L."/>
            <person name="Manning G."/>
            <person name="Elde N.C."/>
            <person name="Turkewitz A.P."/>
            <person name="Asai D.J."/>
            <person name="Wilkes D.E."/>
            <person name="Wang Y."/>
            <person name="Cai H."/>
            <person name="Collins K."/>
            <person name="Stewart B.A."/>
            <person name="Lee S.R."/>
            <person name="Wilamowska K."/>
            <person name="Weinberg Z."/>
            <person name="Ruzzo W.L."/>
            <person name="Wloga D."/>
            <person name="Gaertig J."/>
            <person name="Frankel J."/>
            <person name="Tsao C.-C."/>
            <person name="Gorovsky M.A."/>
            <person name="Keeling P.J."/>
            <person name="Waller R.F."/>
            <person name="Patron N.J."/>
            <person name="Cherry J.M."/>
            <person name="Stover N.A."/>
            <person name="Krieger C.J."/>
            <person name="del Toro C."/>
            <person name="Ryder H.F."/>
            <person name="Williamson S.C."/>
            <person name="Barbeau R.A."/>
            <person name="Hamilton E.P."/>
            <person name="Orias E."/>
        </authorList>
    </citation>
    <scope>NUCLEOTIDE SEQUENCE [LARGE SCALE GENOMIC DNA]</scope>
    <source>
        <strain evidence="10">SB210</strain>
    </source>
</reference>
<proteinExistence type="inferred from homology"/>
<dbReference type="OrthoDB" id="167576at2759"/>
<organism evidence="9 10">
    <name type="scientific">Tetrahymena thermophila (strain SB210)</name>
    <dbReference type="NCBI Taxonomy" id="312017"/>
    <lineage>
        <taxon>Eukaryota</taxon>
        <taxon>Sar</taxon>
        <taxon>Alveolata</taxon>
        <taxon>Ciliophora</taxon>
        <taxon>Intramacronucleata</taxon>
        <taxon>Oligohymenophorea</taxon>
        <taxon>Hymenostomatida</taxon>
        <taxon>Tetrahymenina</taxon>
        <taxon>Tetrahymenidae</taxon>
        <taxon>Tetrahymena</taxon>
    </lineage>
</organism>
<feature type="active site" evidence="5 6">
    <location>
        <position position="1513"/>
    </location>
</feature>
<feature type="region of interest" description="Disordered" evidence="7">
    <location>
        <begin position="1"/>
        <end position="37"/>
    </location>
</feature>
<keyword evidence="4 6" id="KW-0788">Thiol protease</keyword>
<dbReference type="GO" id="GO:0006508">
    <property type="term" value="P:proteolysis"/>
    <property type="evidence" value="ECO:0007669"/>
    <property type="project" value="UniProtKB-KW"/>
</dbReference>
<name>Q22B94_TETTS</name>